<name>A0A0A9A0S5_ARUDO</name>
<reference evidence="1" key="1">
    <citation type="submission" date="2014-09" db="EMBL/GenBank/DDBJ databases">
        <authorList>
            <person name="Magalhaes I.L.F."/>
            <person name="Oliveira U."/>
            <person name="Santos F.R."/>
            <person name="Vidigal T.H.D.A."/>
            <person name="Brescovit A.D."/>
            <person name="Santos A.J."/>
        </authorList>
    </citation>
    <scope>NUCLEOTIDE SEQUENCE</scope>
    <source>
        <tissue evidence="1">Shoot tissue taken approximately 20 cm above the soil surface</tissue>
    </source>
</reference>
<dbReference type="EMBL" id="GBRH01255305">
    <property type="protein sequence ID" value="JAD42590.1"/>
    <property type="molecule type" value="Transcribed_RNA"/>
</dbReference>
<reference evidence="1" key="2">
    <citation type="journal article" date="2015" name="Data Brief">
        <title>Shoot transcriptome of the giant reed, Arundo donax.</title>
        <authorList>
            <person name="Barrero R.A."/>
            <person name="Guerrero F.D."/>
            <person name="Moolhuijzen P."/>
            <person name="Goolsby J.A."/>
            <person name="Tidwell J."/>
            <person name="Bellgard S.E."/>
            <person name="Bellgard M.I."/>
        </authorList>
    </citation>
    <scope>NUCLEOTIDE SEQUENCE</scope>
    <source>
        <tissue evidence="1">Shoot tissue taken approximately 20 cm above the soil surface</tissue>
    </source>
</reference>
<evidence type="ECO:0000313" key="1">
    <source>
        <dbReference type="EMBL" id="JAD42590.1"/>
    </source>
</evidence>
<protein>
    <submittedName>
        <fullName evidence="1">Uncharacterized protein</fullName>
    </submittedName>
</protein>
<proteinExistence type="predicted"/>
<accession>A0A0A9A0S5</accession>
<dbReference type="AlphaFoldDB" id="A0A0A9A0S5"/>
<sequence>MIGFGKMILFHHTLHLKFSTSSFLYQRNRVKATLCS</sequence>
<organism evidence="1">
    <name type="scientific">Arundo donax</name>
    <name type="common">Giant reed</name>
    <name type="synonym">Donax arundinaceus</name>
    <dbReference type="NCBI Taxonomy" id="35708"/>
    <lineage>
        <taxon>Eukaryota</taxon>
        <taxon>Viridiplantae</taxon>
        <taxon>Streptophyta</taxon>
        <taxon>Embryophyta</taxon>
        <taxon>Tracheophyta</taxon>
        <taxon>Spermatophyta</taxon>
        <taxon>Magnoliopsida</taxon>
        <taxon>Liliopsida</taxon>
        <taxon>Poales</taxon>
        <taxon>Poaceae</taxon>
        <taxon>PACMAD clade</taxon>
        <taxon>Arundinoideae</taxon>
        <taxon>Arundineae</taxon>
        <taxon>Arundo</taxon>
    </lineage>
</organism>